<dbReference type="Pfam" id="PF03016">
    <property type="entry name" value="Exostosin_GT47"/>
    <property type="match status" value="2"/>
</dbReference>
<comment type="subcellular location">
    <subcellularLocation>
        <location evidence="1">Golgi apparatus membrane</location>
        <topology evidence="1">Single-pass type II membrane protein</topology>
    </subcellularLocation>
</comment>
<comment type="similarity">
    <text evidence="2">Belongs to the glycosyltransferase 47 family.</text>
</comment>
<name>A0AAV6K0G2_9ERIC</name>
<evidence type="ECO:0000313" key="9">
    <source>
        <dbReference type="Proteomes" id="UP000823749"/>
    </source>
</evidence>
<gene>
    <name evidence="8" type="ORF">RHGRI_018115</name>
</gene>
<keyword evidence="5" id="KW-0333">Golgi apparatus</keyword>
<keyword evidence="6" id="KW-0812">Transmembrane</keyword>
<keyword evidence="6" id="KW-0472">Membrane</keyword>
<dbReference type="AlphaFoldDB" id="A0AAV6K0G2"/>
<dbReference type="PANTHER" id="PTHR11062">
    <property type="entry name" value="EXOSTOSIN HEPARAN SULFATE GLYCOSYLTRANSFERASE -RELATED"/>
    <property type="match status" value="1"/>
</dbReference>
<feature type="domain" description="Exostosin GT47" evidence="7">
    <location>
        <begin position="779"/>
        <end position="935"/>
    </location>
</feature>
<reference evidence="8 9" key="1">
    <citation type="submission" date="2020-08" db="EMBL/GenBank/DDBJ databases">
        <title>Plant Genome Project.</title>
        <authorList>
            <person name="Zhang R.-G."/>
        </authorList>
    </citation>
    <scope>NUCLEOTIDE SEQUENCE [LARGE SCALE GENOMIC DNA]</scope>
    <source>
        <strain evidence="8">WSP0</strain>
        <tissue evidence="8">Leaf</tissue>
    </source>
</reference>
<evidence type="ECO:0000256" key="2">
    <source>
        <dbReference type="ARBA" id="ARBA00010271"/>
    </source>
</evidence>
<dbReference type="EMBL" id="JACTNZ010000006">
    <property type="protein sequence ID" value="KAG5545849.1"/>
    <property type="molecule type" value="Genomic_DNA"/>
</dbReference>
<keyword evidence="9" id="KW-1185">Reference proteome</keyword>
<accession>A0AAV6K0G2</accession>
<keyword evidence="6" id="KW-1133">Transmembrane helix</keyword>
<keyword evidence="4" id="KW-0735">Signal-anchor</keyword>
<evidence type="ECO:0000313" key="8">
    <source>
        <dbReference type="EMBL" id="KAG5545849.1"/>
    </source>
</evidence>
<keyword evidence="3" id="KW-0328">Glycosyltransferase</keyword>
<feature type="transmembrane region" description="Helical" evidence="6">
    <location>
        <begin position="17"/>
        <end position="40"/>
    </location>
</feature>
<evidence type="ECO:0000256" key="3">
    <source>
        <dbReference type="ARBA" id="ARBA00022676"/>
    </source>
</evidence>
<keyword evidence="3" id="KW-0808">Transferase</keyword>
<dbReference type="GO" id="GO:0000139">
    <property type="term" value="C:Golgi membrane"/>
    <property type="evidence" value="ECO:0007669"/>
    <property type="project" value="UniProtKB-SubCell"/>
</dbReference>
<organism evidence="8 9">
    <name type="scientific">Rhododendron griersonianum</name>
    <dbReference type="NCBI Taxonomy" id="479676"/>
    <lineage>
        <taxon>Eukaryota</taxon>
        <taxon>Viridiplantae</taxon>
        <taxon>Streptophyta</taxon>
        <taxon>Embryophyta</taxon>
        <taxon>Tracheophyta</taxon>
        <taxon>Spermatophyta</taxon>
        <taxon>Magnoliopsida</taxon>
        <taxon>eudicotyledons</taxon>
        <taxon>Gunneridae</taxon>
        <taxon>Pentapetalae</taxon>
        <taxon>asterids</taxon>
        <taxon>Ericales</taxon>
        <taxon>Ericaceae</taxon>
        <taxon>Ericoideae</taxon>
        <taxon>Rhodoreae</taxon>
        <taxon>Rhododendron</taxon>
    </lineage>
</organism>
<dbReference type="InterPro" id="IPR004263">
    <property type="entry name" value="Exostosin"/>
</dbReference>
<evidence type="ECO:0000256" key="5">
    <source>
        <dbReference type="ARBA" id="ARBA00023034"/>
    </source>
</evidence>
<feature type="domain" description="Exostosin GT47" evidence="7">
    <location>
        <begin position="273"/>
        <end position="428"/>
    </location>
</feature>
<sequence>MCCTTNKPHSASSNLPYSISILVFFLLTFLFVTSLVDFTLGPERSWISFHSPPWARRVGFSRPFSRDGNEELERPSSTVIGIAEPPLAPSILNINKFEEQNSSTESPATDTAGVIKTYTKLERLEAALAKARSSIRDASKNNNMTSIQEDPDYLPRGPIYRNANAFHRSYLEMEKLFKIYVYEEGELPMFHTGPCRSIYSSEGRFIMEMEKGNFYRTKDPDEALVYFLPFSVVMMVQYLYVPGAHEYHAIGHTVADYVDGPHTTSYVPNLFKNSIRVLCNANTSEGFNPSKDASLPEINLKSGEITGLIGGPSPSKRPILAFFAGRLHGHIRYLLLEQWKGKDQDVQVYDSLPNGVPYESMLKKSRFCLCPSGYEVASPRLVEAIYAECVPVLISDGYVPPLSDVLNWKAFSVSVAVKDIPNLKTILMGISQSQYLRLHKRVKQVQRHFVINGIPKRDGNEELGRPSSVIEIAESPLASSILSNTIEVQNSSTKSPATDTAGVINTYTKLERLEAALAKARSSIREASKNNNMTSIQEDPDYLPRGPIYRNANAFHRSYLEMEKLFKIYVYEEGELPMFHTDRCRGIYSSEGRFIMEMEKGNFYQTRYPDEALVYFLPFSGVMMVQYLYVPSAHEYHAIGNTIADYVDGPHTTSYVPNLFKNSIRVLCNANTSEGFNPSKDASLPEINLKSGEITGRIGGPSPSKRPILAFFQGQLHGHIRDGNEELERPSSVIEIAESPLASPILSNTIEVQNSSTKSPATDTAGGPHTTSYVPNLFKNSIRVLCNANTSEGFNPSKDASLPEINLKSGEITGLVGGPSPSKRPILAFFTGRLHGHIRYLLLEQWKGKDQDVQVYDSLPNGVPYESLLKKSRFCLCPSGYEVASPRLVEAIYAECVPVLISDGYVPPLSDVLNWKAFSVSVAVKDIPNLKMILMGISQSQYLRLHRRVKQVQRHFVINGTPKRFDIFHMIVHSIWLRRLNVLIQD</sequence>
<proteinExistence type="inferred from homology"/>
<evidence type="ECO:0000256" key="6">
    <source>
        <dbReference type="SAM" id="Phobius"/>
    </source>
</evidence>
<protein>
    <recommendedName>
        <fullName evidence="7">Exostosin GT47 domain-containing protein</fullName>
    </recommendedName>
</protein>
<dbReference type="Proteomes" id="UP000823749">
    <property type="component" value="Chromosome 6"/>
</dbReference>
<evidence type="ECO:0000256" key="1">
    <source>
        <dbReference type="ARBA" id="ARBA00004323"/>
    </source>
</evidence>
<evidence type="ECO:0000256" key="4">
    <source>
        <dbReference type="ARBA" id="ARBA00022968"/>
    </source>
</evidence>
<dbReference type="GO" id="GO:0016757">
    <property type="term" value="F:glycosyltransferase activity"/>
    <property type="evidence" value="ECO:0007669"/>
    <property type="project" value="UniProtKB-KW"/>
</dbReference>
<dbReference type="PANTHER" id="PTHR11062:SF300">
    <property type="entry name" value="EXOSTOSIN GT47 DOMAIN-CONTAINING PROTEIN"/>
    <property type="match status" value="1"/>
</dbReference>
<dbReference type="InterPro" id="IPR040911">
    <property type="entry name" value="Exostosin_GT47"/>
</dbReference>
<evidence type="ECO:0000259" key="7">
    <source>
        <dbReference type="Pfam" id="PF03016"/>
    </source>
</evidence>
<comment type="caution">
    <text evidence="8">The sequence shown here is derived from an EMBL/GenBank/DDBJ whole genome shotgun (WGS) entry which is preliminary data.</text>
</comment>